<feature type="signal peptide" evidence="1">
    <location>
        <begin position="1"/>
        <end position="20"/>
    </location>
</feature>
<dbReference type="EMBL" id="MU001931">
    <property type="protein sequence ID" value="KAF2793363.1"/>
    <property type="molecule type" value="Genomic_DNA"/>
</dbReference>
<keyword evidence="4" id="KW-1185">Reference proteome</keyword>
<dbReference type="Gene3D" id="2.120.10.30">
    <property type="entry name" value="TolB, C-terminal domain"/>
    <property type="match status" value="1"/>
</dbReference>
<evidence type="ECO:0000259" key="2">
    <source>
        <dbReference type="Pfam" id="PF22807"/>
    </source>
</evidence>
<dbReference type="Proteomes" id="UP000799757">
    <property type="component" value="Unassembled WGS sequence"/>
</dbReference>
<evidence type="ECO:0000313" key="4">
    <source>
        <dbReference type="Proteomes" id="UP000799757"/>
    </source>
</evidence>
<feature type="chain" id="PRO_5025646368" evidence="1">
    <location>
        <begin position="21"/>
        <end position="428"/>
    </location>
</feature>
<dbReference type="InterPro" id="IPR011042">
    <property type="entry name" value="6-blade_b-propeller_TolB-like"/>
</dbReference>
<dbReference type="Pfam" id="PF22807">
    <property type="entry name" value="TrAA12"/>
    <property type="match status" value="1"/>
</dbReference>
<proteinExistence type="predicted"/>
<dbReference type="OrthoDB" id="507128at2759"/>
<feature type="domain" description="Pyrroloquinoline quinone-dependent pyranose dehydrogenase beta-propeller" evidence="2">
    <location>
        <begin position="33"/>
        <end position="425"/>
    </location>
</feature>
<dbReference type="InterPro" id="IPR011041">
    <property type="entry name" value="Quinoprot_gluc/sorb_DH_b-prop"/>
</dbReference>
<name>A0A6A6XBJ0_9PLEO</name>
<dbReference type="InterPro" id="IPR054539">
    <property type="entry name" value="Beta-prop_PDH"/>
</dbReference>
<dbReference type="SUPFAM" id="SSF50952">
    <property type="entry name" value="Soluble quinoprotein glucose dehydrogenase"/>
    <property type="match status" value="1"/>
</dbReference>
<gene>
    <name evidence="3" type="ORF">K505DRAFT_362069</name>
</gene>
<dbReference type="AlphaFoldDB" id="A0A6A6XBJ0"/>
<protein>
    <submittedName>
        <fullName evidence="3">Soluble quino protein glucose dehydrogenase</fullName>
    </submittedName>
</protein>
<sequence>MLVHVPVLTALLALLPQAHAQTCATINPAQPATFAPGYSGRVLMNGLKNPRGIIFDNQGNILTTEQAGYGVRYITLTDNGGTNVCVKSNKQLIADSSINHGIALTPDGKTLFVSSLTTVWSWSYDGTTGTVSNKKIVIQNMRNGGFHLSRTLLVPKASPDTLLVQRGSDGNIDTPAGQIGTARSQIRAFSIADIQSAAVDYTRGEVLGWGLRNTVGMGEDPRGGIWSVDNGVDDMTREGKDIHNTNPCEELNYHGVVNDTTDAIHGAHFGYPDCFAVWDPSVLPGSLAQTLKVGMPFVIGTPSAQNSDAMCQSRAAPKLCFPSHTAPLDIKFNANGTAAYVAFHGSWDKSPADGFRLSRVTFDPSTGMPVEPSTSTTAAVNVMWNANTAACPNRCFRPVNVVFGPGATGRLFLTSDTTNEIWVIGGAN</sequence>
<organism evidence="3 4">
    <name type="scientific">Melanomma pulvis-pyrius CBS 109.77</name>
    <dbReference type="NCBI Taxonomy" id="1314802"/>
    <lineage>
        <taxon>Eukaryota</taxon>
        <taxon>Fungi</taxon>
        <taxon>Dikarya</taxon>
        <taxon>Ascomycota</taxon>
        <taxon>Pezizomycotina</taxon>
        <taxon>Dothideomycetes</taxon>
        <taxon>Pleosporomycetidae</taxon>
        <taxon>Pleosporales</taxon>
        <taxon>Melanommataceae</taxon>
        <taxon>Melanomma</taxon>
    </lineage>
</organism>
<keyword evidence="1" id="KW-0732">Signal</keyword>
<reference evidence="3" key="1">
    <citation type="journal article" date="2020" name="Stud. Mycol.">
        <title>101 Dothideomycetes genomes: a test case for predicting lifestyles and emergence of pathogens.</title>
        <authorList>
            <person name="Haridas S."/>
            <person name="Albert R."/>
            <person name="Binder M."/>
            <person name="Bloem J."/>
            <person name="Labutti K."/>
            <person name="Salamov A."/>
            <person name="Andreopoulos B."/>
            <person name="Baker S."/>
            <person name="Barry K."/>
            <person name="Bills G."/>
            <person name="Bluhm B."/>
            <person name="Cannon C."/>
            <person name="Castanera R."/>
            <person name="Culley D."/>
            <person name="Daum C."/>
            <person name="Ezra D."/>
            <person name="Gonzalez J."/>
            <person name="Henrissat B."/>
            <person name="Kuo A."/>
            <person name="Liang C."/>
            <person name="Lipzen A."/>
            <person name="Lutzoni F."/>
            <person name="Magnuson J."/>
            <person name="Mondo S."/>
            <person name="Nolan M."/>
            <person name="Ohm R."/>
            <person name="Pangilinan J."/>
            <person name="Park H.-J."/>
            <person name="Ramirez L."/>
            <person name="Alfaro M."/>
            <person name="Sun H."/>
            <person name="Tritt A."/>
            <person name="Yoshinaga Y."/>
            <person name="Zwiers L.-H."/>
            <person name="Turgeon B."/>
            <person name="Goodwin S."/>
            <person name="Spatafora J."/>
            <person name="Crous P."/>
            <person name="Grigoriev I."/>
        </authorList>
    </citation>
    <scope>NUCLEOTIDE SEQUENCE</scope>
    <source>
        <strain evidence="3">CBS 109.77</strain>
    </source>
</reference>
<evidence type="ECO:0000313" key="3">
    <source>
        <dbReference type="EMBL" id="KAF2793363.1"/>
    </source>
</evidence>
<evidence type="ECO:0000256" key="1">
    <source>
        <dbReference type="SAM" id="SignalP"/>
    </source>
</evidence>
<accession>A0A6A6XBJ0</accession>